<evidence type="ECO:0000313" key="9">
    <source>
        <dbReference type="Proteomes" id="UP000244013"/>
    </source>
</evidence>
<evidence type="ECO:0000256" key="6">
    <source>
        <dbReference type="ARBA" id="ARBA00023136"/>
    </source>
</evidence>
<keyword evidence="1" id="KW-0813">Transport</keyword>
<dbReference type="EMBL" id="QAYE01000001">
    <property type="protein sequence ID" value="PTW48596.1"/>
    <property type="molecule type" value="Genomic_DNA"/>
</dbReference>
<dbReference type="GO" id="GO:0005524">
    <property type="term" value="F:ATP binding"/>
    <property type="evidence" value="ECO:0007669"/>
    <property type="project" value="UniProtKB-KW"/>
</dbReference>
<dbReference type="InterPro" id="IPR003439">
    <property type="entry name" value="ABC_transporter-like_ATP-bd"/>
</dbReference>
<protein>
    <submittedName>
        <fullName evidence="8">Heme exporter protein A</fullName>
    </submittedName>
</protein>
<dbReference type="PANTHER" id="PTHR43499">
    <property type="entry name" value="ABC TRANSPORTER I FAMILY MEMBER 1"/>
    <property type="match status" value="1"/>
</dbReference>
<dbReference type="InterPro" id="IPR027417">
    <property type="entry name" value="P-loop_NTPase"/>
</dbReference>
<evidence type="ECO:0000259" key="7">
    <source>
        <dbReference type="PROSITE" id="PS50893"/>
    </source>
</evidence>
<evidence type="ECO:0000313" key="8">
    <source>
        <dbReference type="EMBL" id="PTW48596.1"/>
    </source>
</evidence>
<evidence type="ECO:0000256" key="3">
    <source>
        <dbReference type="ARBA" id="ARBA00022748"/>
    </source>
</evidence>
<accession>A0A2T5UAR3</accession>
<organism evidence="8 9">
    <name type="scientific">Sphingomonas faeni</name>
    <dbReference type="NCBI Taxonomy" id="185950"/>
    <lineage>
        <taxon>Bacteria</taxon>
        <taxon>Pseudomonadati</taxon>
        <taxon>Pseudomonadota</taxon>
        <taxon>Alphaproteobacteria</taxon>
        <taxon>Sphingomonadales</taxon>
        <taxon>Sphingomonadaceae</taxon>
        <taxon>Sphingomonas</taxon>
    </lineage>
</organism>
<name>A0A2T5UAR3_9SPHN</name>
<evidence type="ECO:0000256" key="1">
    <source>
        <dbReference type="ARBA" id="ARBA00022448"/>
    </source>
</evidence>
<dbReference type="GeneID" id="91004198"/>
<proteinExistence type="predicted"/>
<keyword evidence="4" id="KW-0067">ATP-binding</keyword>
<keyword evidence="5" id="KW-1278">Translocase</keyword>
<dbReference type="AlphaFoldDB" id="A0A2T5UAR3"/>
<dbReference type="InterPro" id="IPR003593">
    <property type="entry name" value="AAA+_ATPase"/>
</dbReference>
<dbReference type="SMART" id="SM00382">
    <property type="entry name" value="AAA"/>
    <property type="match status" value="1"/>
</dbReference>
<dbReference type="GO" id="GO:0016887">
    <property type="term" value="F:ATP hydrolysis activity"/>
    <property type="evidence" value="ECO:0007669"/>
    <property type="project" value="InterPro"/>
</dbReference>
<keyword evidence="3" id="KW-0201">Cytochrome c-type biogenesis</keyword>
<comment type="caution">
    <text evidence="8">The sequence shown here is derived from an EMBL/GenBank/DDBJ whole genome shotgun (WGS) entry which is preliminary data.</text>
</comment>
<sequence length="190" mass="19632">MSLAFRDVACMRGGRLLFSGVSFDLGPGDAAIVTGPNGVGKSSLIRIAAGLLAPFEGAVTCDADKALLTEASALDSDRTLIDALRFWAALDTAPAPDTRIAHALSALDLDALAGIPVRLLSTGQRRRAAIARVAASGAPVWLLDEPANGLDTVSIARLETLIAEHRATGGIALVATHLPLAIPHAQEIAW</sequence>
<evidence type="ECO:0000256" key="5">
    <source>
        <dbReference type="ARBA" id="ARBA00022967"/>
    </source>
</evidence>
<keyword evidence="2" id="KW-0547">Nucleotide-binding</keyword>
<dbReference type="GO" id="GO:0017004">
    <property type="term" value="P:cytochrome complex assembly"/>
    <property type="evidence" value="ECO:0007669"/>
    <property type="project" value="UniProtKB-KW"/>
</dbReference>
<dbReference type="Gene3D" id="3.40.50.300">
    <property type="entry name" value="P-loop containing nucleotide triphosphate hydrolases"/>
    <property type="match status" value="1"/>
</dbReference>
<dbReference type="PANTHER" id="PTHR43499:SF1">
    <property type="entry name" value="ABC TRANSPORTER I FAMILY MEMBER 1"/>
    <property type="match status" value="1"/>
</dbReference>
<keyword evidence="6" id="KW-0472">Membrane</keyword>
<dbReference type="Proteomes" id="UP000244013">
    <property type="component" value="Unassembled WGS sequence"/>
</dbReference>
<reference evidence="8 9" key="1">
    <citation type="submission" date="2018-04" db="EMBL/GenBank/DDBJ databases">
        <title>Genomic Encyclopedia of Type Strains, Phase III (KMG-III): the genomes of soil and plant-associated and newly described type strains.</title>
        <authorList>
            <person name="Whitman W."/>
        </authorList>
    </citation>
    <scope>NUCLEOTIDE SEQUENCE [LARGE SCALE GENOMIC DNA]</scope>
    <source>
        <strain evidence="8 9">MA-olki</strain>
    </source>
</reference>
<dbReference type="PROSITE" id="PS50893">
    <property type="entry name" value="ABC_TRANSPORTER_2"/>
    <property type="match status" value="1"/>
</dbReference>
<dbReference type="OrthoDB" id="9800654at2"/>
<dbReference type="NCBIfam" id="TIGR01189">
    <property type="entry name" value="ccmA"/>
    <property type="match status" value="1"/>
</dbReference>
<dbReference type="SUPFAM" id="SSF52540">
    <property type="entry name" value="P-loop containing nucleoside triphosphate hydrolases"/>
    <property type="match status" value="1"/>
</dbReference>
<dbReference type="Pfam" id="PF00005">
    <property type="entry name" value="ABC_tran"/>
    <property type="match status" value="1"/>
</dbReference>
<dbReference type="GO" id="GO:0022857">
    <property type="term" value="F:transmembrane transporter activity"/>
    <property type="evidence" value="ECO:0007669"/>
    <property type="project" value="InterPro"/>
</dbReference>
<dbReference type="RefSeq" id="WP_107951819.1">
    <property type="nucleotide sequence ID" value="NZ_QAYE01000001.1"/>
</dbReference>
<feature type="domain" description="ABC transporter" evidence="7">
    <location>
        <begin position="3"/>
        <end position="188"/>
    </location>
</feature>
<gene>
    <name evidence="8" type="ORF">C8J25_10193</name>
</gene>
<evidence type="ECO:0000256" key="4">
    <source>
        <dbReference type="ARBA" id="ARBA00022840"/>
    </source>
</evidence>
<evidence type="ECO:0000256" key="2">
    <source>
        <dbReference type="ARBA" id="ARBA00022741"/>
    </source>
</evidence>
<dbReference type="InterPro" id="IPR005895">
    <property type="entry name" value="ABC_transptr_haem_export_CcmA"/>
</dbReference>